<dbReference type="Gene3D" id="3.40.50.2300">
    <property type="match status" value="1"/>
</dbReference>
<dbReference type="FunFam" id="3.30.565.10:FF:000023">
    <property type="entry name" value="PAS domain-containing sensor histidine kinase"/>
    <property type="match status" value="1"/>
</dbReference>
<feature type="domain" description="Histidine kinase" evidence="13">
    <location>
        <begin position="106"/>
        <end position="324"/>
    </location>
</feature>
<dbReference type="SUPFAM" id="SSF55874">
    <property type="entry name" value="ATPase domain of HSP90 chaperone/DNA topoisomerase II/histidine kinase"/>
    <property type="match status" value="1"/>
</dbReference>
<dbReference type="InterPro" id="IPR005467">
    <property type="entry name" value="His_kinase_dom"/>
</dbReference>
<evidence type="ECO:0000259" key="13">
    <source>
        <dbReference type="PROSITE" id="PS50109"/>
    </source>
</evidence>
<dbReference type="InterPro" id="IPR003661">
    <property type="entry name" value="HisK_dim/P_dom"/>
</dbReference>
<evidence type="ECO:0000256" key="7">
    <source>
        <dbReference type="ARBA" id="ARBA00022741"/>
    </source>
</evidence>
<keyword evidence="5 12" id="KW-0597">Phosphoprotein</keyword>
<keyword evidence="8 15" id="KW-0418">Kinase</keyword>
<dbReference type="Gene3D" id="3.30.565.10">
    <property type="entry name" value="Histidine kinase-like ATPase, C-terminal domain"/>
    <property type="match status" value="1"/>
</dbReference>
<dbReference type="Gene3D" id="1.10.287.130">
    <property type="match status" value="1"/>
</dbReference>
<dbReference type="GO" id="GO:0000155">
    <property type="term" value="F:phosphorelay sensor kinase activity"/>
    <property type="evidence" value="ECO:0007669"/>
    <property type="project" value="InterPro"/>
</dbReference>
<dbReference type="EMBL" id="JABWMJ010000002">
    <property type="protein sequence ID" value="NUZ05041.1"/>
    <property type="molecule type" value="Genomic_DNA"/>
</dbReference>
<dbReference type="RefSeq" id="WP_176066588.1">
    <property type="nucleotide sequence ID" value="NZ_JABWMJ010000002.1"/>
</dbReference>
<dbReference type="InterPro" id="IPR036890">
    <property type="entry name" value="HATPase_C_sf"/>
</dbReference>
<evidence type="ECO:0000256" key="4">
    <source>
        <dbReference type="ARBA" id="ARBA00022475"/>
    </source>
</evidence>
<dbReference type="InterPro" id="IPR003594">
    <property type="entry name" value="HATPase_dom"/>
</dbReference>
<dbReference type="InterPro" id="IPR001789">
    <property type="entry name" value="Sig_transdc_resp-reg_receiver"/>
</dbReference>
<dbReference type="Pfam" id="PF00512">
    <property type="entry name" value="HisKA"/>
    <property type="match status" value="1"/>
</dbReference>
<dbReference type="InterPro" id="IPR036097">
    <property type="entry name" value="HisK_dim/P_sf"/>
</dbReference>
<feature type="domain" description="Response regulatory" evidence="14">
    <location>
        <begin position="351"/>
        <end position="469"/>
    </location>
</feature>
<dbReference type="GO" id="GO:0005886">
    <property type="term" value="C:plasma membrane"/>
    <property type="evidence" value="ECO:0007669"/>
    <property type="project" value="UniProtKB-SubCell"/>
</dbReference>
<dbReference type="SMART" id="SM00387">
    <property type="entry name" value="HATPase_c"/>
    <property type="match status" value="1"/>
</dbReference>
<keyword evidence="16" id="KW-1185">Reference proteome</keyword>
<keyword evidence="10" id="KW-0902">Two-component regulatory system</keyword>
<keyword evidence="9" id="KW-0067">ATP-binding</keyword>
<keyword evidence="6" id="KW-0808">Transferase</keyword>
<evidence type="ECO:0000256" key="5">
    <source>
        <dbReference type="ARBA" id="ARBA00022553"/>
    </source>
</evidence>
<dbReference type="EC" id="2.7.13.3" evidence="3"/>
<dbReference type="SUPFAM" id="SSF47384">
    <property type="entry name" value="Homodimeric domain of signal transducing histidine kinase"/>
    <property type="match status" value="1"/>
</dbReference>
<dbReference type="Pfam" id="PF02518">
    <property type="entry name" value="HATPase_c"/>
    <property type="match status" value="1"/>
</dbReference>
<name>A0A7Y6NKT9_9BURK</name>
<evidence type="ECO:0000256" key="10">
    <source>
        <dbReference type="ARBA" id="ARBA00023012"/>
    </source>
</evidence>
<comment type="subcellular location">
    <subcellularLocation>
        <location evidence="2">Cell membrane</location>
    </subcellularLocation>
</comment>
<dbReference type="GO" id="GO:0005524">
    <property type="term" value="F:ATP binding"/>
    <property type="evidence" value="ECO:0007669"/>
    <property type="project" value="UniProtKB-KW"/>
</dbReference>
<organism evidence="15 16">
    <name type="scientific">Piscinibacter koreensis</name>
    <dbReference type="NCBI Taxonomy" id="2742824"/>
    <lineage>
        <taxon>Bacteria</taxon>
        <taxon>Pseudomonadati</taxon>
        <taxon>Pseudomonadota</taxon>
        <taxon>Betaproteobacteria</taxon>
        <taxon>Burkholderiales</taxon>
        <taxon>Sphaerotilaceae</taxon>
        <taxon>Piscinibacter</taxon>
    </lineage>
</organism>
<evidence type="ECO:0000259" key="14">
    <source>
        <dbReference type="PROSITE" id="PS50110"/>
    </source>
</evidence>
<evidence type="ECO:0000313" key="15">
    <source>
        <dbReference type="EMBL" id="NUZ05041.1"/>
    </source>
</evidence>
<dbReference type="SMART" id="SM00448">
    <property type="entry name" value="REC"/>
    <property type="match status" value="1"/>
</dbReference>
<evidence type="ECO:0000256" key="1">
    <source>
        <dbReference type="ARBA" id="ARBA00000085"/>
    </source>
</evidence>
<dbReference type="PANTHER" id="PTHR43547">
    <property type="entry name" value="TWO-COMPONENT HISTIDINE KINASE"/>
    <property type="match status" value="1"/>
</dbReference>
<dbReference type="SUPFAM" id="SSF52172">
    <property type="entry name" value="CheY-like"/>
    <property type="match status" value="1"/>
</dbReference>
<accession>A0A7Y6NKT9</accession>
<evidence type="ECO:0000256" key="8">
    <source>
        <dbReference type="ARBA" id="ARBA00022777"/>
    </source>
</evidence>
<dbReference type="Pfam" id="PF00072">
    <property type="entry name" value="Response_reg"/>
    <property type="match status" value="1"/>
</dbReference>
<dbReference type="PANTHER" id="PTHR43547:SF2">
    <property type="entry name" value="HYBRID SIGNAL TRANSDUCTION HISTIDINE KINASE C"/>
    <property type="match status" value="1"/>
</dbReference>
<proteinExistence type="predicted"/>
<evidence type="ECO:0000256" key="6">
    <source>
        <dbReference type="ARBA" id="ARBA00022679"/>
    </source>
</evidence>
<gene>
    <name evidence="15" type="ORF">HQN59_04615</name>
</gene>
<protein>
    <recommendedName>
        <fullName evidence="3">histidine kinase</fullName>
        <ecNumber evidence="3">2.7.13.3</ecNumber>
    </recommendedName>
</protein>
<keyword evidence="11" id="KW-0472">Membrane</keyword>
<dbReference type="AlphaFoldDB" id="A0A7Y6NKT9"/>
<dbReference type="InterPro" id="IPR004358">
    <property type="entry name" value="Sig_transdc_His_kin-like_C"/>
</dbReference>
<evidence type="ECO:0000313" key="16">
    <source>
        <dbReference type="Proteomes" id="UP000529637"/>
    </source>
</evidence>
<evidence type="ECO:0000256" key="9">
    <source>
        <dbReference type="ARBA" id="ARBA00022840"/>
    </source>
</evidence>
<dbReference type="PRINTS" id="PR00344">
    <property type="entry name" value="BCTRLSENSOR"/>
</dbReference>
<dbReference type="PROSITE" id="PS50109">
    <property type="entry name" value="HIS_KIN"/>
    <property type="match status" value="1"/>
</dbReference>
<dbReference type="CDD" id="cd00082">
    <property type="entry name" value="HisKA"/>
    <property type="match status" value="1"/>
</dbReference>
<feature type="modified residue" description="4-aspartylphosphate" evidence="12">
    <location>
        <position position="400"/>
    </location>
</feature>
<comment type="catalytic activity">
    <reaction evidence="1">
        <text>ATP + protein L-histidine = ADP + protein N-phospho-L-histidine.</text>
        <dbReference type="EC" id="2.7.13.3"/>
    </reaction>
</comment>
<dbReference type="PROSITE" id="PS50110">
    <property type="entry name" value="RESPONSE_REGULATORY"/>
    <property type="match status" value="1"/>
</dbReference>
<evidence type="ECO:0000256" key="11">
    <source>
        <dbReference type="ARBA" id="ARBA00023136"/>
    </source>
</evidence>
<keyword evidence="7" id="KW-0547">Nucleotide-binding</keyword>
<keyword evidence="4" id="KW-1003">Cell membrane</keyword>
<evidence type="ECO:0000256" key="3">
    <source>
        <dbReference type="ARBA" id="ARBA00012438"/>
    </source>
</evidence>
<dbReference type="InterPro" id="IPR011006">
    <property type="entry name" value="CheY-like_superfamily"/>
</dbReference>
<comment type="caution">
    <text evidence="15">The sequence shown here is derived from an EMBL/GenBank/DDBJ whole genome shotgun (WGS) entry which is preliminary data.</text>
</comment>
<evidence type="ECO:0000256" key="12">
    <source>
        <dbReference type="PROSITE-ProRule" id="PRU00169"/>
    </source>
</evidence>
<reference evidence="15 16" key="1">
    <citation type="submission" date="2020-06" db="EMBL/GenBank/DDBJ databases">
        <title>Schlegella sp. ID0723 isolated from air conditioner.</title>
        <authorList>
            <person name="Kim D.Y."/>
            <person name="Kim D.-U."/>
        </authorList>
    </citation>
    <scope>NUCLEOTIDE SEQUENCE [LARGE SCALE GENOMIC DNA]</scope>
    <source>
        <strain evidence="15 16">ID0723</strain>
    </source>
</reference>
<evidence type="ECO:0000256" key="2">
    <source>
        <dbReference type="ARBA" id="ARBA00004236"/>
    </source>
</evidence>
<sequence>MTAGVLVGMHVDRLLAPASRVFQSTHLFPLLKLHGRADEVHLLLRSASGNDLPVLLSAAREIGGAEPLNHCAVMTMLHRKEFEAALVEARRAAEAATVAKDEFLALVSHELRTPLSAITGWTRLARTEADPVLRERALDTVARNAQIQGQLIEDLLDVSRIVSGKMRVSPRPVELAPIVEAALDTARPSALAKGIALAHALDDRAGIVHADPARVQQIVWNLISNAVKFTPKGGRVEVRLSRAGSRVHIEVADDGAGIDPAHLPYLFDRFWQADATIAQRERTGLGLGLSIVKSLVELHGGTLRAESAGRGAGSRFSVEFPIAVSAVAAPPARAPTPPVAAPAALPLAATGVVLVDDDADTRGFMQRLLEGAGARVRAAATADEALAMIRTEPPQVVLSDIHMAGKDGYVFIRELRADRSLAHQPLAAIALTGLARPHERVEILRAGFQAHLVKPVEPAELIAMVGALAARG</sequence>
<dbReference type="Proteomes" id="UP000529637">
    <property type="component" value="Unassembled WGS sequence"/>
</dbReference>
<dbReference type="SMART" id="SM00388">
    <property type="entry name" value="HisKA"/>
    <property type="match status" value="1"/>
</dbReference>